<protein>
    <submittedName>
        <fullName evidence="1">Uncharacterized protein</fullName>
    </submittedName>
</protein>
<keyword evidence="2" id="KW-1185">Reference proteome</keyword>
<reference evidence="1 2" key="1">
    <citation type="submission" date="2013-07" db="EMBL/GenBank/DDBJ databases">
        <title>The Genome Sequence of Cryptococcus heveanensis BCC8398.</title>
        <authorList>
            <consortium name="The Broad Institute Genome Sequencing Platform"/>
            <person name="Cuomo C."/>
            <person name="Litvintseva A."/>
            <person name="Chen Y."/>
            <person name="Heitman J."/>
            <person name="Sun S."/>
            <person name="Springer D."/>
            <person name="Dromer F."/>
            <person name="Young S.K."/>
            <person name="Zeng Q."/>
            <person name="Gargeya S."/>
            <person name="Fitzgerald M."/>
            <person name="Abouelleil A."/>
            <person name="Alvarado L."/>
            <person name="Berlin A.M."/>
            <person name="Chapman S.B."/>
            <person name="Dewar J."/>
            <person name="Goldberg J."/>
            <person name="Griggs A."/>
            <person name="Gujja S."/>
            <person name="Hansen M."/>
            <person name="Howarth C."/>
            <person name="Imamovic A."/>
            <person name="Larimer J."/>
            <person name="McCowan C."/>
            <person name="Murphy C."/>
            <person name="Pearson M."/>
            <person name="Priest M."/>
            <person name="Roberts A."/>
            <person name="Saif S."/>
            <person name="Shea T."/>
            <person name="Sykes S."/>
            <person name="Wortman J."/>
            <person name="Nusbaum C."/>
            <person name="Birren B."/>
        </authorList>
    </citation>
    <scope>NUCLEOTIDE SEQUENCE [LARGE SCALE GENOMIC DNA]</scope>
    <source>
        <strain evidence="1 2">BCC8398</strain>
    </source>
</reference>
<name>A0A1B9GVD4_9TREE</name>
<evidence type="ECO:0000313" key="1">
    <source>
        <dbReference type="EMBL" id="OCF34991.1"/>
    </source>
</evidence>
<evidence type="ECO:0000313" key="2">
    <source>
        <dbReference type="Proteomes" id="UP000092666"/>
    </source>
</evidence>
<dbReference type="EMBL" id="KV700123">
    <property type="protein sequence ID" value="OCF34991.1"/>
    <property type="molecule type" value="Genomic_DNA"/>
</dbReference>
<reference evidence="2" key="2">
    <citation type="submission" date="2013-12" db="EMBL/GenBank/DDBJ databases">
        <title>Evolution of pathogenesis and genome organization in the Tremellales.</title>
        <authorList>
            <person name="Cuomo C."/>
            <person name="Litvintseva A."/>
            <person name="Heitman J."/>
            <person name="Chen Y."/>
            <person name="Sun S."/>
            <person name="Springer D."/>
            <person name="Dromer F."/>
            <person name="Young S."/>
            <person name="Zeng Q."/>
            <person name="Chapman S."/>
            <person name="Gujja S."/>
            <person name="Saif S."/>
            <person name="Birren B."/>
        </authorList>
    </citation>
    <scope>NUCLEOTIDE SEQUENCE [LARGE SCALE GENOMIC DNA]</scope>
    <source>
        <strain evidence="2">BCC8398</strain>
    </source>
</reference>
<dbReference type="Proteomes" id="UP000092666">
    <property type="component" value="Unassembled WGS sequence"/>
</dbReference>
<gene>
    <name evidence="1" type="ORF">I316_03538</name>
</gene>
<accession>A0A1B9GVD4</accession>
<dbReference type="AlphaFoldDB" id="A0A1B9GVD4"/>
<organism evidence="1 2">
    <name type="scientific">Kwoniella heveanensis BCC8398</name>
    <dbReference type="NCBI Taxonomy" id="1296120"/>
    <lineage>
        <taxon>Eukaryota</taxon>
        <taxon>Fungi</taxon>
        <taxon>Dikarya</taxon>
        <taxon>Basidiomycota</taxon>
        <taxon>Agaricomycotina</taxon>
        <taxon>Tremellomycetes</taxon>
        <taxon>Tremellales</taxon>
        <taxon>Cryptococcaceae</taxon>
        <taxon>Kwoniella</taxon>
    </lineage>
</organism>
<sequence length="252" mass="28442">MPQLSYYQERAITNAAHPAYLGRYRAVSGVVSVSADEGDPKGCQNTLTNRCSDIASYSKAKVSHLKDLPIERWNDPSAVYLTGFKMTRTPTDRTTIRYGSLDIEPSLAVGIPVRSSPEENWRNKRTSYDTVFFCETPEENVYDAYRFSAVISRSELPKRHTHAGDVTLLIKDPSEQFDSTLSYEAKSRQPTSLSPFREGESISIFDVNQDDQDWRDSTHDATGEWKLIPGQVMDFRYEGRPVARAPEATASR</sequence>
<proteinExistence type="predicted"/>